<dbReference type="InterPro" id="IPR029000">
    <property type="entry name" value="Cyclophilin-like_dom_sf"/>
</dbReference>
<feature type="domain" description="PPIase cyclophilin-type" evidence="2">
    <location>
        <begin position="217"/>
        <end position="365"/>
    </location>
</feature>
<dbReference type="PROSITE" id="PS50072">
    <property type="entry name" value="CSA_PPIASE_2"/>
    <property type="match status" value="1"/>
</dbReference>
<dbReference type="SUPFAM" id="SSF50891">
    <property type="entry name" value="Cyclophilin-like"/>
    <property type="match status" value="1"/>
</dbReference>
<comment type="caution">
    <text evidence="3">The sequence shown here is derived from an EMBL/GenBank/DDBJ whole genome shotgun (WGS) entry which is preliminary data.</text>
</comment>
<evidence type="ECO:0000259" key="2">
    <source>
        <dbReference type="PROSITE" id="PS50072"/>
    </source>
</evidence>
<dbReference type="GO" id="GO:0005737">
    <property type="term" value="C:cytoplasm"/>
    <property type="evidence" value="ECO:0007669"/>
    <property type="project" value="TreeGrafter"/>
</dbReference>
<evidence type="ECO:0000256" key="1">
    <source>
        <dbReference type="SAM" id="MobiDB-lite"/>
    </source>
</evidence>
<name>A0AAW2I3Y6_9NEOP</name>
<reference evidence="3" key="1">
    <citation type="journal article" date="2024" name="Gigascience">
        <title>Chromosome-level genome of the poultry shaft louse Menopon gallinae provides insight into the host-switching and adaptive evolution of parasitic lice.</title>
        <authorList>
            <person name="Xu Y."/>
            <person name="Ma L."/>
            <person name="Liu S."/>
            <person name="Liang Y."/>
            <person name="Liu Q."/>
            <person name="He Z."/>
            <person name="Tian L."/>
            <person name="Duan Y."/>
            <person name="Cai W."/>
            <person name="Li H."/>
            <person name="Song F."/>
        </authorList>
    </citation>
    <scope>NUCLEOTIDE SEQUENCE</scope>
    <source>
        <strain evidence="3">Cailab_2023a</strain>
    </source>
</reference>
<dbReference type="PANTHER" id="PTHR11071">
    <property type="entry name" value="PEPTIDYL-PROLYL CIS-TRANS ISOMERASE"/>
    <property type="match status" value="1"/>
</dbReference>
<protein>
    <recommendedName>
        <fullName evidence="2">PPIase cyclophilin-type domain-containing protein</fullName>
    </recommendedName>
</protein>
<sequence>MPNKIGNREAVKSAYVLSGESETDYGEVNEEDGDKKKRSQTKEDRKLMNEIWTDLKRKVIKSANQLIDHPDSKLTRKDLGLSPGDKAEFSNENDEAYFLFKIDQIIRNHKKKTDETMIAKGRKIRPGRQQEREDDSSKILVKCNSDTTKKLENLEKDLAILRHFPIYWKTKKMGDEKIAVNWIPSSIVQWVTKKSEKYPDKRPRATLEITSNSSGRLGSLVVSLYSDYVPDTCRNFLAFCHNRKNSLSYKHCPFTTIIPNLFCQTGDVTDFNGAGGATIFGKTMKDENFLLSHGEAGVLTMHNIGPNTNKSQFYITFRDVKSLDGCHVAFGKVIHGMETLKLIERFGTRRNGIPTDFVYISNCFEV</sequence>
<dbReference type="GO" id="GO:0003755">
    <property type="term" value="F:peptidyl-prolyl cis-trans isomerase activity"/>
    <property type="evidence" value="ECO:0007669"/>
    <property type="project" value="InterPro"/>
</dbReference>
<gene>
    <name evidence="3" type="ORF">PYX00_004004</name>
</gene>
<accession>A0AAW2I3Y6</accession>
<dbReference type="EMBL" id="JARGDH010000002">
    <property type="protein sequence ID" value="KAL0276423.1"/>
    <property type="molecule type" value="Genomic_DNA"/>
</dbReference>
<dbReference type="Gene3D" id="2.40.100.10">
    <property type="entry name" value="Cyclophilin-like"/>
    <property type="match status" value="1"/>
</dbReference>
<dbReference type="PANTHER" id="PTHR11071:SF561">
    <property type="entry name" value="PEPTIDYL-PROLYL CIS-TRANS ISOMERASE D-RELATED"/>
    <property type="match status" value="1"/>
</dbReference>
<dbReference type="PRINTS" id="PR00153">
    <property type="entry name" value="CSAPPISMRASE"/>
</dbReference>
<dbReference type="GO" id="GO:0006457">
    <property type="term" value="P:protein folding"/>
    <property type="evidence" value="ECO:0007669"/>
    <property type="project" value="TreeGrafter"/>
</dbReference>
<dbReference type="GO" id="GO:0016018">
    <property type="term" value="F:cyclosporin A binding"/>
    <property type="evidence" value="ECO:0007669"/>
    <property type="project" value="TreeGrafter"/>
</dbReference>
<dbReference type="Pfam" id="PF00160">
    <property type="entry name" value="Pro_isomerase"/>
    <property type="match status" value="1"/>
</dbReference>
<feature type="region of interest" description="Disordered" evidence="1">
    <location>
        <begin position="21"/>
        <end position="43"/>
    </location>
</feature>
<dbReference type="InterPro" id="IPR002130">
    <property type="entry name" value="Cyclophilin-type_PPIase_dom"/>
</dbReference>
<feature type="compositionally biased region" description="Acidic residues" evidence="1">
    <location>
        <begin position="21"/>
        <end position="32"/>
    </location>
</feature>
<proteinExistence type="predicted"/>
<organism evidence="3">
    <name type="scientific">Menopon gallinae</name>
    <name type="common">poultry shaft louse</name>
    <dbReference type="NCBI Taxonomy" id="328185"/>
    <lineage>
        <taxon>Eukaryota</taxon>
        <taxon>Metazoa</taxon>
        <taxon>Ecdysozoa</taxon>
        <taxon>Arthropoda</taxon>
        <taxon>Hexapoda</taxon>
        <taxon>Insecta</taxon>
        <taxon>Pterygota</taxon>
        <taxon>Neoptera</taxon>
        <taxon>Paraneoptera</taxon>
        <taxon>Psocodea</taxon>
        <taxon>Troctomorpha</taxon>
        <taxon>Phthiraptera</taxon>
        <taxon>Amblycera</taxon>
        <taxon>Menoponidae</taxon>
        <taxon>Menopon</taxon>
    </lineage>
</organism>
<dbReference type="AlphaFoldDB" id="A0AAW2I3Y6"/>
<evidence type="ECO:0000313" key="3">
    <source>
        <dbReference type="EMBL" id="KAL0276423.1"/>
    </source>
</evidence>